<keyword evidence="1" id="KW-0812">Transmembrane</keyword>
<feature type="transmembrane region" description="Helical" evidence="1">
    <location>
        <begin position="94"/>
        <end position="111"/>
    </location>
</feature>
<gene>
    <name evidence="2" type="ORF">FB555_000306</name>
</gene>
<comment type="caution">
    <text evidence="2">The sequence shown here is derived from an EMBL/GenBank/DDBJ whole genome shotgun (WGS) entry which is preliminary data.</text>
</comment>
<sequence length="118" mass="12533">MSTQHSRQPDMIRPGIVPGILGVSAVFIGMVVMGSEWFLTVLFAVSILAAIMCVFAVQAHNPKTAVFIVLFGIVAVVFNPIVRISDNFSGQPWLLGQAAAAAIFFLGGFMIKTPAPKG</sequence>
<proteinExistence type="predicted"/>
<feature type="transmembrane region" description="Helical" evidence="1">
    <location>
        <begin position="12"/>
        <end position="31"/>
    </location>
</feature>
<feature type="transmembrane region" description="Helical" evidence="1">
    <location>
        <begin position="64"/>
        <end position="82"/>
    </location>
</feature>
<evidence type="ECO:0000256" key="1">
    <source>
        <dbReference type="SAM" id="Phobius"/>
    </source>
</evidence>
<protein>
    <submittedName>
        <fullName evidence="2">Uncharacterized protein</fullName>
    </submittedName>
</protein>
<dbReference type="AlphaFoldDB" id="A0A7W3JS67"/>
<organism evidence="2 3">
    <name type="scientific">Alpinimonas psychrophila</name>
    <dbReference type="NCBI Taxonomy" id="748908"/>
    <lineage>
        <taxon>Bacteria</taxon>
        <taxon>Bacillati</taxon>
        <taxon>Actinomycetota</taxon>
        <taxon>Actinomycetes</taxon>
        <taxon>Micrococcales</taxon>
        <taxon>Microbacteriaceae</taxon>
        <taxon>Alpinimonas</taxon>
    </lineage>
</organism>
<dbReference type="EMBL" id="JACGWU010000001">
    <property type="protein sequence ID" value="MBA8828235.1"/>
    <property type="molecule type" value="Genomic_DNA"/>
</dbReference>
<dbReference type="Pfam" id="PF20619">
    <property type="entry name" value="DUF6804"/>
    <property type="match status" value="1"/>
</dbReference>
<keyword evidence="1" id="KW-0472">Membrane</keyword>
<dbReference type="Proteomes" id="UP000524237">
    <property type="component" value="Unassembled WGS sequence"/>
</dbReference>
<evidence type="ECO:0000313" key="2">
    <source>
        <dbReference type="EMBL" id="MBA8828235.1"/>
    </source>
</evidence>
<feature type="transmembrane region" description="Helical" evidence="1">
    <location>
        <begin position="37"/>
        <end position="57"/>
    </location>
</feature>
<accession>A0A7W3JS67</accession>
<keyword evidence="3" id="KW-1185">Reference proteome</keyword>
<keyword evidence="1" id="KW-1133">Transmembrane helix</keyword>
<dbReference type="InterPro" id="IPR046548">
    <property type="entry name" value="DUF6804"/>
</dbReference>
<evidence type="ECO:0000313" key="3">
    <source>
        <dbReference type="Proteomes" id="UP000524237"/>
    </source>
</evidence>
<name>A0A7W3JS67_9MICO</name>
<dbReference type="RefSeq" id="WP_182483678.1">
    <property type="nucleotide sequence ID" value="NZ_JACGWU010000001.1"/>
</dbReference>
<reference evidence="2 3" key="1">
    <citation type="submission" date="2020-07" db="EMBL/GenBank/DDBJ databases">
        <title>Sequencing the genomes of 1000 actinobacteria strains.</title>
        <authorList>
            <person name="Klenk H.-P."/>
        </authorList>
    </citation>
    <scope>NUCLEOTIDE SEQUENCE [LARGE SCALE GENOMIC DNA]</scope>
    <source>
        <strain evidence="2 3">DSM 23737</strain>
    </source>
</reference>